<feature type="region of interest" description="Disordered" evidence="1">
    <location>
        <begin position="543"/>
        <end position="565"/>
    </location>
</feature>
<name>A0AAD2FF92_9STRA</name>
<comment type="caution">
    <text evidence="3">The sequence shown here is derived from an EMBL/GenBank/DDBJ whole genome shotgun (WGS) entry which is preliminary data.</text>
</comment>
<sequence>MVNWSGIEDIDAVPTRIWLCREKEADEWQPLRHVDCKALNKDPEHPVVIENGRATADPTWGKIRYNYIRAEMFLTSATWFMKTEDENDSKKTVLIPMEEGDAMVVEQLYQNAVYAASSYGKGIKSIDTQLPFTDGKYRVELVQQSGQYMMRKVPIGWFAKSYYLQRGYGAYSLEGEDDEDELGPVNHVVFVVHGIGEALFAKDDMKFVLSMKDEMTRFRIQIQRRQIEAWKKACETAKKKGMPKPPPPNRVEVVPIIWYDRIHSSSNELMQSLQATTLTTIPALRDIANDVVFDILMYLTPNFCYDVLECVTDQIIATYDMFKKNNPEFVTQGGNCSLIGHSLGSVICWDLLSILKEEQTAKKNEHGVHISKDGFSSDVGYQKYASTEVKNRASYGSWGPSLPKALDRRLPFEPDFALFLGSPLGQFLTLRGAHPVFDELREASGENTEISPFTLPCNSVHNVFSPSDVVAYRIEPLLLPRGTSEIPPPVYLTAQGQGVRLHVKAKQLGDDIRRSVDSTKKSMDIFMAGLRDQASILLKQMDDRNGGEAKRAKKEGEVESDDPWTFPLAGKQRRLDFQLQPNLIDNEYLSAVTAHGSYWGNTDVMDYVIDLTKRKEASSDDTEIAEAPKSEPLDKAKQL</sequence>
<dbReference type="GO" id="GO:0004620">
    <property type="term" value="F:phospholipase activity"/>
    <property type="evidence" value="ECO:0007669"/>
    <property type="project" value="TreeGrafter"/>
</dbReference>
<dbReference type="AlphaFoldDB" id="A0AAD2FF92"/>
<evidence type="ECO:0000256" key="1">
    <source>
        <dbReference type="SAM" id="MobiDB-lite"/>
    </source>
</evidence>
<dbReference type="GO" id="GO:0046872">
    <property type="term" value="F:metal ion binding"/>
    <property type="evidence" value="ECO:0007669"/>
    <property type="project" value="InterPro"/>
</dbReference>
<accession>A0AAD2FF92</accession>
<dbReference type="InterPro" id="IPR058055">
    <property type="entry name" value="PA-PLA1"/>
</dbReference>
<evidence type="ECO:0000313" key="4">
    <source>
        <dbReference type="Proteomes" id="UP001295423"/>
    </source>
</evidence>
<dbReference type="PANTHER" id="PTHR23509">
    <property type="entry name" value="PA-PL1 PHOSPHOLIPASE FAMILY"/>
    <property type="match status" value="1"/>
</dbReference>
<reference evidence="3" key="1">
    <citation type="submission" date="2023-08" db="EMBL/GenBank/DDBJ databases">
        <authorList>
            <person name="Audoor S."/>
            <person name="Bilcke G."/>
        </authorList>
    </citation>
    <scope>NUCLEOTIDE SEQUENCE</scope>
</reference>
<gene>
    <name evidence="3" type="ORF">CYCCA115_LOCUS3859</name>
</gene>
<dbReference type="PANTHER" id="PTHR23509:SF10">
    <property type="entry name" value="LD21067P"/>
    <property type="match status" value="1"/>
</dbReference>
<proteinExistence type="predicted"/>
<feature type="domain" description="DDHD" evidence="2">
    <location>
        <begin position="410"/>
        <end position="614"/>
    </location>
</feature>
<keyword evidence="4" id="KW-1185">Reference proteome</keyword>
<evidence type="ECO:0000259" key="2">
    <source>
        <dbReference type="PROSITE" id="PS51043"/>
    </source>
</evidence>
<dbReference type="EMBL" id="CAKOGP040000335">
    <property type="protein sequence ID" value="CAJ1934519.1"/>
    <property type="molecule type" value="Genomic_DNA"/>
</dbReference>
<dbReference type="GO" id="GO:0005737">
    <property type="term" value="C:cytoplasm"/>
    <property type="evidence" value="ECO:0007669"/>
    <property type="project" value="TreeGrafter"/>
</dbReference>
<dbReference type="Pfam" id="PF02862">
    <property type="entry name" value="DDHD"/>
    <property type="match status" value="2"/>
</dbReference>
<evidence type="ECO:0000313" key="3">
    <source>
        <dbReference type="EMBL" id="CAJ1934519.1"/>
    </source>
</evidence>
<feature type="compositionally biased region" description="Basic and acidic residues" evidence="1">
    <location>
        <begin position="543"/>
        <end position="557"/>
    </location>
</feature>
<dbReference type="InterPro" id="IPR004177">
    <property type="entry name" value="DDHD_dom"/>
</dbReference>
<organism evidence="3 4">
    <name type="scientific">Cylindrotheca closterium</name>
    <dbReference type="NCBI Taxonomy" id="2856"/>
    <lineage>
        <taxon>Eukaryota</taxon>
        <taxon>Sar</taxon>
        <taxon>Stramenopiles</taxon>
        <taxon>Ochrophyta</taxon>
        <taxon>Bacillariophyta</taxon>
        <taxon>Bacillariophyceae</taxon>
        <taxon>Bacillariophycidae</taxon>
        <taxon>Bacillariales</taxon>
        <taxon>Bacillariaceae</taxon>
        <taxon>Cylindrotheca</taxon>
    </lineage>
</organism>
<protein>
    <recommendedName>
        <fullName evidence="2">DDHD domain-containing protein</fullName>
    </recommendedName>
</protein>
<dbReference type="PROSITE" id="PS51043">
    <property type="entry name" value="DDHD"/>
    <property type="match status" value="1"/>
</dbReference>
<feature type="compositionally biased region" description="Basic and acidic residues" evidence="1">
    <location>
        <begin position="626"/>
        <end position="639"/>
    </location>
</feature>
<feature type="region of interest" description="Disordered" evidence="1">
    <location>
        <begin position="615"/>
        <end position="639"/>
    </location>
</feature>
<dbReference type="Proteomes" id="UP001295423">
    <property type="component" value="Unassembled WGS sequence"/>
</dbReference>
<dbReference type="SMART" id="SM01127">
    <property type="entry name" value="DDHD"/>
    <property type="match status" value="1"/>
</dbReference>